<dbReference type="Proteomes" id="UP001139450">
    <property type="component" value="Unassembled WGS sequence"/>
</dbReference>
<reference evidence="1" key="1">
    <citation type="submission" date="2022-04" db="EMBL/GenBank/DDBJ databases">
        <title>Mucilaginibacter sp. RS28 isolated from freshwater.</title>
        <authorList>
            <person name="Ko S.-R."/>
        </authorList>
    </citation>
    <scope>NUCLEOTIDE SEQUENCE</scope>
    <source>
        <strain evidence="1">RS28</strain>
    </source>
</reference>
<evidence type="ECO:0000313" key="2">
    <source>
        <dbReference type="Proteomes" id="UP001139450"/>
    </source>
</evidence>
<keyword evidence="2" id="KW-1185">Reference proteome</keyword>
<dbReference type="Gene3D" id="2.40.128.490">
    <property type="entry name" value="Uncharacterised protein PF14869, DUF4488"/>
    <property type="match status" value="1"/>
</dbReference>
<accession>A0A9X2BAU2</accession>
<organism evidence="1 2">
    <name type="scientific">Mucilaginibacter straminoryzae</name>
    <dbReference type="NCBI Taxonomy" id="2932774"/>
    <lineage>
        <taxon>Bacteria</taxon>
        <taxon>Pseudomonadati</taxon>
        <taxon>Bacteroidota</taxon>
        <taxon>Sphingobacteriia</taxon>
        <taxon>Sphingobacteriales</taxon>
        <taxon>Sphingobacteriaceae</taxon>
        <taxon>Mucilaginibacter</taxon>
    </lineage>
</organism>
<sequence>MKKLLFVIPLLFLFTSFVKLHTLKGTWKYAGGYYNGHKESAPKGYQLQRKYTDTSFTAYIIEKDTLPEKYQAGRYKLKADSCMETETFNAQSAKLTGITLHYHYVFHHDTLYLKGRLPSGMYVLEYWKKVR</sequence>
<proteinExistence type="predicted"/>
<protein>
    <submittedName>
        <fullName evidence="1">Uncharacterized protein</fullName>
    </submittedName>
</protein>
<dbReference type="AlphaFoldDB" id="A0A9X2BAU2"/>
<evidence type="ECO:0000313" key="1">
    <source>
        <dbReference type="EMBL" id="MCJ8211125.1"/>
    </source>
</evidence>
<gene>
    <name evidence="1" type="ORF">MUY27_15505</name>
</gene>
<dbReference type="RefSeq" id="WP_245131447.1">
    <property type="nucleotide sequence ID" value="NZ_JALJEJ010000008.1"/>
</dbReference>
<dbReference type="EMBL" id="JALJEJ010000008">
    <property type="protein sequence ID" value="MCJ8211125.1"/>
    <property type="molecule type" value="Genomic_DNA"/>
</dbReference>
<comment type="caution">
    <text evidence="1">The sequence shown here is derived from an EMBL/GenBank/DDBJ whole genome shotgun (WGS) entry which is preliminary data.</text>
</comment>
<name>A0A9X2BAU2_9SPHI</name>